<gene>
    <name evidence="1" type="ORF">GPUH_LOCUS26739</name>
</gene>
<dbReference type="Proteomes" id="UP000271098">
    <property type="component" value="Unassembled WGS sequence"/>
</dbReference>
<name>A0A3P7S3L1_9BILA</name>
<organism evidence="1 2">
    <name type="scientific">Gongylonema pulchrum</name>
    <dbReference type="NCBI Taxonomy" id="637853"/>
    <lineage>
        <taxon>Eukaryota</taxon>
        <taxon>Metazoa</taxon>
        <taxon>Ecdysozoa</taxon>
        <taxon>Nematoda</taxon>
        <taxon>Chromadorea</taxon>
        <taxon>Rhabditida</taxon>
        <taxon>Spirurina</taxon>
        <taxon>Spiruromorpha</taxon>
        <taxon>Spiruroidea</taxon>
        <taxon>Gongylonematidae</taxon>
        <taxon>Gongylonema</taxon>
    </lineage>
</organism>
<sequence>MYYLPSRETCFYYMNPDERKDLEYEDGMPIYEIVYQ</sequence>
<dbReference type="EMBL" id="UYRT01113556">
    <property type="protein sequence ID" value="VDN49406.1"/>
    <property type="molecule type" value="Genomic_DNA"/>
</dbReference>
<proteinExistence type="predicted"/>
<reference evidence="1 2" key="1">
    <citation type="submission" date="2018-11" db="EMBL/GenBank/DDBJ databases">
        <authorList>
            <consortium name="Pathogen Informatics"/>
        </authorList>
    </citation>
    <scope>NUCLEOTIDE SEQUENCE [LARGE SCALE GENOMIC DNA]</scope>
</reference>
<dbReference type="AlphaFoldDB" id="A0A3P7S3L1"/>
<keyword evidence="2" id="KW-1185">Reference proteome</keyword>
<accession>A0A3P7S3L1</accession>
<evidence type="ECO:0000313" key="1">
    <source>
        <dbReference type="EMBL" id="VDN49406.1"/>
    </source>
</evidence>
<dbReference type="OrthoDB" id="5831507at2759"/>
<protein>
    <submittedName>
        <fullName evidence="1">Uncharacterized protein</fullName>
    </submittedName>
</protein>
<evidence type="ECO:0000313" key="2">
    <source>
        <dbReference type="Proteomes" id="UP000271098"/>
    </source>
</evidence>